<dbReference type="Proteomes" id="UP000799302">
    <property type="component" value="Unassembled WGS sequence"/>
</dbReference>
<feature type="domain" description="Serine/threonine-protein kinase haspin C-terminal" evidence="10">
    <location>
        <begin position="431"/>
        <end position="559"/>
    </location>
</feature>
<feature type="compositionally biased region" description="Polar residues" evidence="9">
    <location>
        <begin position="76"/>
        <end position="87"/>
    </location>
</feature>
<dbReference type="PANTHER" id="PTHR24419">
    <property type="entry name" value="INTERLEUKIN-1 RECEPTOR-ASSOCIATED KINASE"/>
    <property type="match status" value="1"/>
</dbReference>
<keyword evidence="2" id="KW-0723">Serine/threonine-protein kinase</keyword>
<comment type="catalytic activity">
    <reaction evidence="8">
        <text>L-seryl-[protein] + ATP = O-phospho-L-seryl-[protein] + ADP + H(+)</text>
        <dbReference type="Rhea" id="RHEA:17989"/>
        <dbReference type="Rhea" id="RHEA-COMP:9863"/>
        <dbReference type="Rhea" id="RHEA-COMP:11604"/>
        <dbReference type="ChEBI" id="CHEBI:15378"/>
        <dbReference type="ChEBI" id="CHEBI:29999"/>
        <dbReference type="ChEBI" id="CHEBI:30616"/>
        <dbReference type="ChEBI" id="CHEBI:83421"/>
        <dbReference type="ChEBI" id="CHEBI:456216"/>
        <dbReference type="EC" id="2.7.11.1"/>
    </reaction>
</comment>
<reference evidence="11" key="1">
    <citation type="journal article" date="2020" name="Stud. Mycol.">
        <title>101 Dothideomycetes genomes: a test case for predicting lifestyles and emergence of pathogens.</title>
        <authorList>
            <person name="Haridas S."/>
            <person name="Albert R."/>
            <person name="Binder M."/>
            <person name="Bloem J."/>
            <person name="Labutti K."/>
            <person name="Salamov A."/>
            <person name="Andreopoulos B."/>
            <person name="Baker S."/>
            <person name="Barry K."/>
            <person name="Bills G."/>
            <person name="Bluhm B."/>
            <person name="Cannon C."/>
            <person name="Castanera R."/>
            <person name="Culley D."/>
            <person name="Daum C."/>
            <person name="Ezra D."/>
            <person name="Gonzalez J."/>
            <person name="Henrissat B."/>
            <person name="Kuo A."/>
            <person name="Liang C."/>
            <person name="Lipzen A."/>
            <person name="Lutzoni F."/>
            <person name="Magnuson J."/>
            <person name="Mondo S."/>
            <person name="Nolan M."/>
            <person name="Ohm R."/>
            <person name="Pangilinan J."/>
            <person name="Park H.-J."/>
            <person name="Ramirez L."/>
            <person name="Alfaro M."/>
            <person name="Sun H."/>
            <person name="Tritt A."/>
            <person name="Yoshinaga Y."/>
            <person name="Zwiers L.-H."/>
            <person name="Turgeon B."/>
            <person name="Goodwin S."/>
            <person name="Spatafora J."/>
            <person name="Crous P."/>
            <person name="Grigoriev I."/>
        </authorList>
    </citation>
    <scope>NUCLEOTIDE SEQUENCE</scope>
    <source>
        <strain evidence="11">CBS 115976</strain>
    </source>
</reference>
<feature type="region of interest" description="Disordered" evidence="9">
    <location>
        <begin position="58"/>
        <end position="87"/>
    </location>
</feature>
<dbReference type="SMART" id="SM01331">
    <property type="entry name" value="DUF3635"/>
    <property type="match status" value="1"/>
</dbReference>
<dbReference type="PANTHER" id="PTHR24419:SF18">
    <property type="entry name" value="SERINE_THREONINE-PROTEIN KINASE HASPIN"/>
    <property type="match status" value="1"/>
</dbReference>
<organism evidence="11 12">
    <name type="scientific">Microthyrium microscopicum</name>
    <dbReference type="NCBI Taxonomy" id="703497"/>
    <lineage>
        <taxon>Eukaryota</taxon>
        <taxon>Fungi</taxon>
        <taxon>Dikarya</taxon>
        <taxon>Ascomycota</taxon>
        <taxon>Pezizomycotina</taxon>
        <taxon>Dothideomycetes</taxon>
        <taxon>Dothideomycetes incertae sedis</taxon>
        <taxon>Microthyriales</taxon>
        <taxon>Microthyriaceae</taxon>
        <taxon>Microthyrium</taxon>
    </lineage>
</organism>
<proteinExistence type="predicted"/>
<dbReference type="InterPro" id="IPR011009">
    <property type="entry name" value="Kinase-like_dom_sf"/>
</dbReference>
<protein>
    <recommendedName>
        <fullName evidence="1">non-specific serine/threonine protein kinase</fullName>
        <ecNumber evidence="1">2.7.11.1</ecNumber>
    </recommendedName>
</protein>
<sequence length="587" mass="66331">MAPQKKGYGKRRRPEPVFRLTPLLQSSPRKAPAEPNIDDLTLQLEKIQIEQDDSILTRSRRKKLLESQEMPPTMAPTPTRSRSPIKTRTQEPLEVDDLAALVTSLAIESSPSREAQIKPQSEIDTIPDLSESSISQTSSTISLVEPLDPYTAPLLSLSSDPVNRINPTPFSDWSSSLEPHFNIIKIAEASYGEVYRLKLKARHPLFTVSDESVLKVLALKPPPTNRKKTKAQQNKEDFMSAVDNVAAEVKLLQRMADIPSFTNFRDVRVLRGRPSPVFAKAWAAFNEEREEEDKSVFPDPSKKTAYSPDQLWAVIEMQDAGKDLEHICLKNVFAVWDVFWGVTLALAKGEQEAEFEHRDLHMGNICVKPRKEDDEIGAENARVRNVHGKLGFTGLEPTLIDYTLSRAETFGRDERGRTVPLVEFLDLTTEGALFEADATYEYQYEVYRYMRSAMYFSDALAEYNEDDAAESGRTWAGFHPQTNLVWLHFILHKMLETVVWPSKSMPKTLQFLEVRGKQEDKEARAKAKELEAALKKLRKMLDPRHISGEDLGSAADLVSIALDSEWLDMEDIVGDGDDSLSSLLERS</sequence>
<dbReference type="GO" id="GO:0072354">
    <property type="term" value="F:histone H3T3 kinase activity"/>
    <property type="evidence" value="ECO:0007669"/>
    <property type="project" value="TreeGrafter"/>
</dbReference>
<dbReference type="EMBL" id="MU004231">
    <property type="protein sequence ID" value="KAF2673335.1"/>
    <property type="molecule type" value="Genomic_DNA"/>
</dbReference>
<evidence type="ECO:0000256" key="4">
    <source>
        <dbReference type="ARBA" id="ARBA00022741"/>
    </source>
</evidence>
<evidence type="ECO:0000256" key="3">
    <source>
        <dbReference type="ARBA" id="ARBA00022679"/>
    </source>
</evidence>
<dbReference type="InterPro" id="IPR024604">
    <property type="entry name" value="GSG2_C"/>
</dbReference>
<dbReference type="AlphaFoldDB" id="A0A6A6UM29"/>
<evidence type="ECO:0000256" key="9">
    <source>
        <dbReference type="SAM" id="MobiDB-lite"/>
    </source>
</evidence>
<keyword evidence="4" id="KW-0547">Nucleotide-binding</keyword>
<evidence type="ECO:0000256" key="7">
    <source>
        <dbReference type="ARBA" id="ARBA00047899"/>
    </source>
</evidence>
<dbReference type="OrthoDB" id="21018at2759"/>
<dbReference type="SUPFAM" id="SSF56112">
    <property type="entry name" value="Protein kinase-like (PK-like)"/>
    <property type="match status" value="1"/>
</dbReference>
<keyword evidence="5" id="KW-0418">Kinase</keyword>
<evidence type="ECO:0000256" key="8">
    <source>
        <dbReference type="ARBA" id="ARBA00048679"/>
    </source>
</evidence>
<evidence type="ECO:0000313" key="11">
    <source>
        <dbReference type="EMBL" id="KAF2673335.1"/>
    </source>
</evidence>
<dbReference type="Gene3D" id="3.30.200.20">
    <property type="entry name" value="Phosphorylase Kinase, domain 1"/>
    <property type="match status" value="1"/>
</dbReference>
<evidence type="ECO:0000256" key="2">
    <source>
        <dbReference type="ARBA" id="ARBA00022527"/>
    </source>
</evidence>
<dbReference type="GO" id="GO:0005634">
    <property type="term" value="C:nucleus"/>
    <property type="evidence" value="ECO:0007669"/>
    <property type="project" value="TreeGrafter"/>
</dbReference>
<gene>
    <name evidence="11" type="ORF">BT63DRAFT_421494</name>
</gene>
<evidence type="ECO:0000313" key="12">
    <source>
        <dbReference type="Proteomes" id="UP000799302"/>
    </source>
</evidence>
<dbReference type="Pfam" id="PF12330">
    <property type="entry name" value="Haspin_kinase"/>
    <property type="match status" value="1"/>
</dbReference>
<dbReference type="GO" id="GO:0035556">
    <property type="term" value="P:intracellular signal transduction"/>
    <property type="evidence" value="ECO:0007669"/>
    <property type="project" value="TreeGrafter"/>
</dbReference>
<dbReference type="EC" id="2.7.11.1" evidence="1"/>
<evidence type="ECO:0000256" key="6">
    <source>
        <dbReference type="ARBA" id="ARBA00022840"/>
    </source>
</evidence>
<evidence type="ECO:0000256" key="1">
    <source>
        <dbReference type="ARBA" id="ARBA00012513"/>
    </source>
</evidence>
<evidence type="ECO:0000259" key="10">
    <source>
        <dbReference type="SMART" id="SM01331"/>
    </source>
</evidence>
<comment type="catalytic activity">
    <reaction evidence="7">
        <text>L-threonyl-[protein] + ATP = O-phospho-L-threonyl-[protein] + ADP + H(+)</text>
        <dbReference type="Rhea" id="RHEA:46608"/>
        <dbReference type="Rhea" id="RHEA-COMP:11060"/>
        <dbReference type="Rhea" id="RHEA-COMP:11605"/>
        <dbReference type="ChEBI" id="CHEBI:15378"/>
        <dbReference type="ChEBI" id="CHEBI:30013"/>
        <dbReference type="ChEBI" id="CHEBI:30616"/>
        <dbReference type="ChEBI" id="CHEBI:61977"/>
        <dbReference type="ChEBI" id="CHEBI:456216"/>
        <dbReference type="EC" id="2.7.11.1"/>
    </reaction>
</comment>
<dbReference type="GO" id="GO:0005737">
    <property type="term" value="C:cytoplasm"/>
    <property type="evidence" value="ECO:0007669"/>
    <property type="project" value="TreeGrafter"/>
</dbReference>
<dbReference type="Gene3D" id="1.10.510.10">
    <property type="entry name" value="Transferase(Phosphotransferase) domain 1"/>
    <property type="match status" value="1"/>
</dbReference>
<evidence type="ECO:0000256" key="5">
    <source>
        <dbReference type="ARBA" id="ARBA00022777"/>
    </source>
</evidence>
<keyword evidence="3" id="KW-0808">Transferase</keyword>
<dbReference type="GO" id="GO:0000278">
    <property type="term" value="P:mitotic cell cycle"/>
    <property type="evidence" value="ECO:0007669"/>
    <property type="project" value="TreeGrafter"/>
</dbReference>
<name>A0A6A6UM29_9PEZI</name>
<accession>A0A6A6UM29</accession>
<feature type="region of interest" description="Disordered" evidence="9">
    <location>
        <begin position="1"/>
        <end position="36"/>
    </location>
</feature>
<keyword evidence="12" id="KW-1185">Reference proteome</keyword>
<dbReference type="GO" id="GO:0005524">
    <property type="term" value="F:ATP binding"/>
    <property type="evidence" value="ECO:0007669"/>
    <property type="project" value="UniProtKB-KW"/>
</dbReference>
<keyword evidence="6" id="KW-0067">ATP-binding</keyword>